<dbReference type="InterPro" id="IPR036865">
    <property type="entry name" value="CRAL-TRIO_dom_sf"/>
</dbReference>
<dbReference type="SUPFAM" id="SSF46938">
    <property type="entry name" value="CRAL/TRIO N-terminal domain"/>
    <property type="match status" value="1"/>
</dbReference>
<dbReference type="Gene3D" id="3.40.525.10">
    <property type="entry name" value="CRAL-TRIO lipid binding domain"/>
    <property type="match status" value="1"/>
</dbReference>
<dbReference type="Pfam" id="PF00650">
    <property type="entry name" value="CRAL_TRIO"/>
    <property type="match status" value="1"/>
</dbReference>
<sequence>MTIITQYDSIALQQPSEDQLSDYRKEFQMTPESIKNDIESLKEWLTRNPHLPHVIDDARLERILFYCKNSLEKSKREIEKHYTLRSQYPEFFAARDPSLSKLVKVEKIATYVPLPKLTKSGQRVVMFKIYATPENYNLFDAEAFCTRTFMTYDFRLSHDIARSDILVYDLSDISMAVLGVMPLQMIKKLMSIGANAFPFRLNSFVLYNPPKVLENVINIIKSFVPKKLTNRVCRALYFVTEPIENLAQ</sequence>
<evidence type="ECO:0000259" key="1">
    <source>
        <dbReference type="PROSITE" id="PS50191"/>
    </source>
</evidence>
<feature type="domain" description="CRAL-TRIO" evidence="1">
    <location>
        <begin position="80"/>
        <end position="248"/>
    </location>
</feature>
<dbReference type="PANTHER" id="PTHR10174">
    <property type="entry name" value="ALPHA-TOCOPHEROL TRANSFER PROTEIN-RELATED"/>
    <property type="match status" value="1"/>
</dbReference>
<evidence type="ECO:0000313" key="2">
    <source>
        <dbReference type="EMBL" id="CAG6646903.1"/>
    </source>
</evidence>
<dbReference type="InterPro" id="IPR001251">
    <property type="entry name" value="CRAL-TRIO_dom"/>
</dbReference>
<dbReference type="GO" id="GO:0016020">
    <property type="term" value="C:membrane"/>
    <property type="evidence" value="ECO:0007669"/>
    <property type="project" value="TreeGrafter"/>
</dbReference>
<dbReference type="CDD" id="cd00170">
    <property type="entry name" value="SEC14"/>
    <property type="match status" value="1"/>
</dbReference>
<proteinExistence type="predicted"/>
<reference evidence="2" key="1">
    <citation type="submission" date="2021-05" db="EMBL/GenBank/DDBJ databases">
        <authorList>
            <person name="Alioto T."/>
            <person name="Alioto T."/>
            <person name="Gomez Garrido J."/>
        </authorList>
    </citation>
    <scope>NUCLEOTIDE SEQUENCE</scope>
</reference>
<dbReference type="PROSITE" id="PS50191">
    <property type="entry name" value="CRAL_TRIO"/>
    <property type="match status" value="1"/>
</dbReference>
<dbReference type="AlphaFoldDB" id="A0A8D8W4L1"/>
<dbReference type="PANTHER" id="PTHR10174:SF222">
    <property type="entry name" value="GH10083P-RELATED"/>
    <property type="match status" value="1"/>
</dbReference>
<accession>A0A8D8W4L1</accession>
<organism evidence="2">
    <name type="scientific">Cacopsylla melanoneura</name>
    <dbReference type="NCBI Taxonomy" id="428564"/>
    <lineage>
        <taxon>Eukaryota</taxon>
        <taxon>Metazoa</taxon>
        <taxon>Ecdysozoa</taxon>
        <taxon>Arthropoda</taxon>
        <taxon>Hexapoda</taxon>
        <taxon>Insecta</taxon>
        <taxon>Pterygota</taxon>
        <taxon>Neoptera</taxon>
        <taxon>Paraneoptera</taxon>
        <taxon>Hemiptera</taxon>
        <taxon>Sternorrhyncha</taxon>
        <taxon>Psylloidea</taxon>
        <taxon>Psyllidae</taxon>
        <taxon>Psyllinae</taxon>
        <taxon>Cacopsylla</taxon>
    </lineage>
</organism>
<dbReference type="InterPro" id="IPR036273">
    <property type="entry name" value="CRAL/TRIO_N_dom_sf"/>
</dbReference>
<dbReference type="GO" id="GO:1902936">
    <property type="term" value="F:phosphatidylinositol bisphosphate binding"/>
    <property type="evidence" value="ECO:0007669"/>
    <property type="project" value="TreeGrafter"/>
</dbReference>
<protein>
    <submittedName>
        <fullName evidence="2">Alpha-tocopherol transfer protein-like</fullName>
    </submittedName>
</protein>
<dbReference type="SUPFAM" id="SSF52087">
    <property type="entry name" value="CRAL/TRIO domain"/>
    <property type="match status" value="1"/>
</dbReference>
<dbReference type="EMBL" id="HBUF01144407">
    <property type="protein sequence ID" value="CAG6646903.1"/>
    <property type="molecule type" value="Transcribed_RNA"/>
</dbReference>
<name>A0A8D8W4L1_9HEMI</name>